<gene>
    <name evidence="6" type="ORF">GCM10017557_54310</name>
</gene>
<evidence type="ECO:0000259" key="5">
    <source>
        <dbReference type="Pfam" id="PF00733"/>
    </source>
</evidence>
<accession>A0A7G1P699</accession>
<dbReference type="InterPro" id="IPR051786">
    <property type="entry name" value="ASN_synthetase/amidase"/>
</dbReference>
<organism evidence="6 7">
    <name type="scientific">Streptomyces aurantiacus</name>
    <dbReference type="NCBI Taxonomy" id="47760"/>
    <lineage>
        <taxon>Bacteria</taxon>
        <taxon>Bacillati</taxon>
        <taxon>Actinomycetota</taxon>
        <taxon>Actinomycetes</taxon>
        <taxon>Kitasatosporales</taxon>
        <taxon>Streptomycetaceae</taxon>
        <taxon>Streptomyces</taxon>
        <taxon>Streptomyces aurantiacus group</taxon>
    </lineage>
</organism>
<dbReference type="KEGG" id="sgm:GCM10017557_54310"/>
<comment type="pathway">
    <text evidence="1">Amino-acid biosynthesis; L-asparagine biosynthesis; L-asparagine from L-aspartate (L-Gln route): step 1/1.</text>
</comment>
<evidence type="ECO:0000313" key="7">
    <source>
        <dbReference type="Proteomes" id="UP000516444"/>
    </source>
</evidence>
<comment type="catalytic activity">
    <reaction evidence="4">
        <text>L-aspartate + L-glutamine + ATP + H2O = L-asparagine + L-glutamate + AMP + diphosphate + H(+)</text>
        <dbReference type="Rhea" id="RHEA:12228"/>
        <dbReference type="ChEBI" id="CHEBI:15377"/>
        <dbReference type="ChEBI" id="CHEBI:15378"/>
        <dbReference type="ChEBI" id="CHEBI:29985"/>
        <dbReference type="ChEBI" id="CHEBI:29991"/>
        <dbReference type="ChEBI" id="CHEBI:30616"/>
        <dbReference type="ChEBI" id="CHEBI:33019"/>
        <dbReference type="ChEBI" id="CHEBI:58048"/>
        <dbReference type="ChEBI" id="CHEBI:58359"/>
        <dbReference type="ChEBI" id="CHEBI:456215"/>
        <dbReference type="EC" id="6.3.5.4"/>
    </reaction>
</comment>
<dbReference type="PANTHER" id="PTHR43284">
    <property type="entry name" value="ASPARAGINE SYNTHETASE (GLUTAMINE-HYDROLYZING)"/>
    <property type="match status" value="1"/>
</dbReference>
<dbReference type="GO" id="GO:0005829">
    <property type="term" value="C:cytosol"/>
    <property type="evidence" value="ECO:0007669"/>
    <property type="project" value="TreeGrafter"/>
</dbReference>
<dbReference type="SUPFAM" id="SSF52402">
    <property type="entry name" value="Adenine nucleotide alpha hydrolases-like"/>
    <property type="match status" value="1"/>
</dbReference>
<name>A0A7G1P699_9ACTN</name>
<evidence type="ECO:0000256" key="4">
    <source>
        <dbReference type="ARBA" id="ARBA00048741"/>
    </source>
</evidence>
<dbReference type="InterPro" id="IPR001962">
    <property type="entry name" value="Asn_synthase"/>
</dbReference>
<reference evidence="6 7" key="1">
    <citation type="journal article" date="2014" name="Int. J. Syst. Evol. Microbiol.">
        <title>Complete genome sequence of Corynebacterium casei LMG S-19264T (=DSM 44701T), isolated from a smear-ripened cheese.</title>
        <authorList>
            <consortium name="US DOE Joint Genome Institute (JGI-PGF)"/>
            <person name="Walter F."/>
            <person name="Albersmeier A."/>
            <person name="Kalinowski J."/>
            <person name="Ruckert C."/>
        </authorList>
    </citation>
    <scope>NUCLEOTIDE SEQUENCE [LARGE SCALE GENOMIC DNA]</scope>
    <source>
        <strain evidence="6 7">JCM 4677</strain>
    </source>
</reference>
<keyword evidence="3" id="KW-0061">Asparagine biosynthesis</keyword>
<dbReference type="InterPro" id="IPR029055">
    <property type="entry name" value="Ntn_hydrolases_N"/>
</dbReference>
<evidence type="ECO:0000256" key="1">
    <source>
        <dbReference type="ARBA" id="ARBA00005187"/>
    </source>
</evidence>
<dbReference type="RefSeq" id="WP_190852473.1">
    <property type="nucleotide sequence ID" value="NZ_AP023440.1"/>
</dbReference>
<dbReference type="PANTHER" id="PTHR43284:SF1">
    <property type="entry name" value="ASPARAGINE SYNTHETASE"/>
    <property type="match status" value="1"/>
</dbReference>
<evidence type="ECO:0000256" key="3">
    <source>
        <dbReference type="ARBA" id="ARBA00022888"/>
    </source>
</evidence>
<keyword evidence="3" id="KW-0028">Amino-acid biosynthesis</keyword>
<sequence>MAATPAYWFVVLPDRDLAPGLLGRLRDLAGRAVLRTVPHASGRPWLAGCWPDEELAACAVGDVRLAVAGTCSLQPAELAARARQISQSAHIEPVLRDAHGCFHLLASVAGHTYVRGSFSGQRRVYRAEAGGGTVCASHARVLARLTAAELDTAQLALRLTGDTIAHPLGWDALWRGVHAVLPGTAMELTPGGEVRTRRWWQPPAADLPLDEAAAGLREALERAVASRVRPGEVVGADLSGGMDSTSLCFLAAQAGARLVAVTLDAGAPTNEDRLFATRAAGHLPGVEHLVFASADLPAQFSGLDECVDPGDEPSAIVRTRVEQRYLAGQMRAHGARLRLSGFGGDQVIQSPPSYVHGLLRRSPVAGLRHAAGWRARHRRPLGALTKALLDRGSYAAWLTEAAGMLRTPVSGDDLRWGLRPSLPSWASERAVQLCRERLLGAARDAAEPLHPERGRHAWLASAQRGGRLAGPLAHRGQLDRLPYHSPFCDDAVIAAALAARPHEAAGPWSYKPLLAAAMHGLVPEAVLRRTTKDHFGYEWHNGLRHNRRTLAAWAEDSRLVAAGLADEDALRRALLSPQLLLGGTAEFETTLGVEAWLRGLEHPHTPDGTREMNSAPTTR</sequence>
<protein>
    <recommendedName>
        <fullName evidence="2">asparagine synthase (glutamine-hydrolyzing)</fullName>
        <ecNumber evidence="2">6.3.5.4</ecNumber>
    </recommendedName>
</protein>
<dbReference type="Pfam" id="PF00733">
    <property type="entry name" value="Asn_synthase"/>
    <property type="match status" value="1"/>
</dbReference>
<dbReference type="AlphaFoldDB" id="A0A7G1P699"/>
<proteinExistence type="predicted"/>
<evidence type="ECO:0000313" key="6">
    <source>
        <dbReference type="EMBL" id="BCL30572.1"/>
    </source>
</evidence>
<dbReference type="Gene3D" id="3.40.50.620">
    <property type="entry name" value="HUPs"/>
    <property type="match status" value="1"/>
</dbReference>
<dbReference type="EC" id="6.3.5.4" evidence="2"/>
<keyword evidence="7" id="KW-1185">Reference proteome</keyword>
<dbReference type="Proteomes" id="UP000516444">
    <property type="component" value="Chromosome"/>
</dbReference>
<evidence type="ECO:0000256" key="2">
    <source>
        <dbReference type="ARBA" id="ARBA00012737"/>
    </source>
</evidence>
<dbReference type="EMBL" id="AP023440">
    <property type="protein sequence ID" value="BCL30572.1"/>
    <property type="molecule type" value="Genomic_DNA"/>
</dbReference>
<feature type="domain" description="Asparagine synthetase" evidence="5">
    <location>
        <begin position="216"/>
        <end position="579"/>
    </location>
</feature>
<dbReference type="Gene3D" id="3.60.20.10">
    <property type="entry name" value="Glutamine Phosphoribosylpyrophosphate, subunit 1, domain 1"/>
    <property type="match status" value="1"/>
</dbReference>
<dbReference type="GO" id="GO:0006529">
    <property type="term" value="P:asparagine biosynthetic process"/>
    <property type="evidence" value="ECO:0007669"/>
    <property type="project" value="UniProtKB-KW"/>
</dbReference>
<dbReference type="InterPro" id="IPR014729">
    <property type="entry name" value="Rossmann-like_a/b/a_fold"/>
</dbReference>
<dbReference type="GO" id="GO:0004066">
    <property type="term" value="F:asparagine synthase (glutamine-hydrolyzing) activity"/>
    <property type="evidence" value="ECO:0007669"/>
    <property type="project" value="UniProtKB-EC"/>
</dbReference>